<evidence type="ECO:0000313" key="5">
    <source>
        <dbReference type="WBParaSite" id="HCON_00006620-00001"/>
    </source>
</evidence>
<organism evidence="4 5">
    <name type="scientific">Haemonchus contortus</name>
    <name type="common">Barber pole worm</name>
    <dbReference type="NCBI Taxonomy" id="6289"/>
    <lineage>
        <taxon>Eukaryota</taxon>
        <taxon>Metazoa</taxon>
        <taxon>Ecdysozoa</taxon>
        <taxon>Nematoda</taxon>
        <taxon>Chromadorea</taxon>
        <taxon>Rhabditida</taxon>
        <taxon>Rhabditina</taxon>
        <taxon>Rhabditomorpha</taxon>
        <taxon>Strongyloidea</taxon>
        <taxon>Trichostrongylidae</taxon>
        <taxon>Haemonchus</taxon>
    </lineage>
</organism>
<dbReference type="Proteomes" id="UP000025227">
    <property type="component" value="Unplaced"/>
</dbReference>
<dbReference type="PANTHER" id="PTHR46427:SF1">
    <property type="entry name" value="ANKYRIN REPEAT AND LEM DOMAIN-CONTAINING PROTEIN 1"/>
    <property type="match status" value="1"/>
</dbReference>
<dbReference type="PROSITE" id="PS50954">
    <property type="entry name" value="LEM"/>
    <property type="match status" value="1"/>
</dbReference>
<feature type="repeat" description="ANK" evidence="1">
    <location>
        <begin position="36"/>
        <end position="68"/>
    </location>
</feature>
<evidence type="ECO:0000313" key="4">
    <source>
        <dbReference type="Proteomes" id="UP000025227"/>
    </source>
</evidence>
<dbReference type="SUPFAM" id="SSF48403">
    <property type="entry name" value="Ankyrin repeat"/>
    <property type="match status" value="1"/>
</dbReference>
<dbReference type="GO" id="GO:0004520">
    <property type="term" value="F:DNA endonuclease activity"/>
    <property type="evidence" value="ECO:0007669"/>
    <property type="project" value="TreeGrafter"/>
</dbReference>
<dbReference type="CDD" id="cd10454">
    <property type="entry name" value="GIY-YIG_COG3680_Meta"/>
    <property type="match status" value="1"/>
</dbReference>
<feature type="compositionally biased region" description="Basic and acidic residues" evidence="2">
    <location>
        <begin position="309"/>
        <end position="325"/>
    </location>
</feature>
<dbReference type="InterPro" id="IPR034998">
    <property type="entry name" value="ANKLE1"/>
</dbReference>
<dbReference type="Pfam" id="PF13857">
    <property type="entry name" value="Ank_5"/>
    <property type="match status" value="1"/>
</dbReference>
<sequence length="614" mass="67419">MTNTLHLLASSSTTTALDAARSLLMRGANPCAREEDGLTPLHVACAYDCLAMAQLLMHYGADPLAQDLHGRTPRSLATGNTQRFLQRMLAKSTREQRGIIRRLFACHAGMGTATNTNFIRSIRRKVRRSFNVGRRRPSLVGPPIAEAPTRAFTTSSPVTTSGISGQAPPTGTPRSGTLASPGYPTSDLMPLPTTSKLTGPAGPKPSRGALINKPGIPIAATVDFPSTSRRSQSDPEMKCDRDRYPRFPQTTKAYTPHHLPMGSQPARVPAQSPSAVMVDPRRTARLTPVTPRSRPEPSAPPIEEMPADDLSKWLSEKDSSQDSEKAYATAEESFDMGDLQRKVQQMRIDGTIFSPNVDDGQLRKVRRLNDAQLKAELRKFGIVAGPMCARTRGMYEKKLVAMRRGAATVKGVKYSRQLEMAMLDISTAEKGKPLDDQVRDEFQLAGVTAFCYLLLDPRKICVDVDSMDLKSFVQSIFYVGKGSKARPLAHLIEAKKEKELKSPKLTSNAKLQRIDSIWKNGNGVVCLQINHSVSDEEAFVREAALIEAIKLENLTNVKGGEWRGKSKSWSPSMRAEFGTYQLLRALGVLKMEGIRPIFPQALPDSSPFAPKKNI</sequence>
<dbReference type="WBParaSite" id="HCON_00006620-00001">
    <property type="protein sequence ID" value="HCON_00006620-00001"/>
    <property type="gene ID" value="HCON_00006620"/>
</dbReference>
<dbReference type="InterPro" id="IPR011015">
    <property type="entry name" value="LEM/LEM-like_dom_sf"/>
</dbReference>
<accession>A0A7I4XSU4</accession>
<dbReference type="PROSITE" id="PS50088">
    <property type="entry name" value="ANK_REPEAT"/>
    <property type="match status" value="1"/>
</dbReference>
<dbReference type="InterPro" id="IPR036770">
    <property type="entry name" value="Ankyrin_rpt-contain_sf"/>
</dbReference>
<evidence type="ECO:0000256" key="1">
    <source>
        <dbReference type="PROSITE-ProRule" id="PRU00023"/>
    </source>
</evidence>
<dbReference type="AlphaFoldDB" id="A0A7I4XSU4"/>
<feature type="compositionally biased region" description="Polar residues" evidence="2">
    <location>
        <begin position="151"/>
        <end position="178"/>
    </location>
</feature>
<dbReference type="SUPFAM" id="SSF63451">
    <property type="entry name" value="LEM domain"/>
    <property type="match status" value="1"/>
</dbReference>
<proteinExistence type="predicted"/>
<dbReference type="InterPro" id="IPR002110">
    <property type="entry name" value="Ankyrin_rpt"/>
</dbReference>
<dbReference type="PROSITE" id="PS50297">
    <property type="entry name" value="ANK_REP_REGION"/>
    <property type="match status" value="1"/>
</dbReference>
<dbReference type="SMART" id="SM00540">
    <property type="entry name" value="LEM"/>
    <property type="match status" value="1"/>
</dbReference>
<feature type="region of interest" description="Disordered" evidence="2">
    <location>
        <begin position="137"/>
        <end position="333"/>
    </location>
</feature>
<evidence type="ECO:0000259" key="3">
    <source>
        <dbReference type="PROSITE" id="PS50954"/>
    </source>
</evidence>
<dbReference type="InterPro" id="IPR003887">
    <property type="entry name" value="LEM_dom"/>
</dbReference>
<name>A0A7I4XSU4_HAECO</name>
<dbReference type="PANTHER" id="PTHR46427">
    <property type="entry name" value="ANKYRIN REPEAT AND LEM DOMAIN-CONTAINING PROTEIN 1"/>
    <property type="match status" value="1"/>
</dbReference>
<keyword evidence="4" id="KW-1185">Reference proteome</keyword>
<dbReference type="GO" id="GO:0000724">
    <property type="term" value="P:double-strand break repair via homologous recombination"/>
    <property type="evidence" value="ECO:0007669"/>
    <property type="project" value="TreeGrafter"/>
</dbReference>
<dbReference type="CDD" id="cd12940">
    <property type="entry name" value="LEM_LAP2_LEMD1"/>
    <property type="match status" value="1"/>
</dbReference>
<dbReference type="GO" id="GO:0000712">
    <property type="term" value="P:resolution of meiotic recombination intermediates"/>
    <property type="evidence" value="ECO:0007669"/>
    <property type="project" value="TreeGrafter"/>
</dbReference>
<dbReference type="GO" id="GO:0005737">
    <property type="term" value="C:cytoplasm"/>
    <property type="evidence" value="ECO:0007669"/>
    <property type="project" value="TreeGrafter"/>
</dbReference>
<dbReference type="SMART" id="SM00248">
    <property type="entry name" value="ANK"/>
    <property type="match status" value="1"/>
</dbReference>
<dbReference type="Gene3D" id="1.10.720.40">
    <property type="match status" value="1"/>
</dbReference>
<dbReference type="OMA" id="CYILIDP"/>
<keyword evidence="1" id="KW-0040">ANK repeat</keyword>
<dbReference type="Pfam" id="PF22945">
    <property type="entry name" value="LEM-3_GIY-YIG"/>
    <property type="match status" value="1"/>
</dbReference>
<dbReference type="GO" id="GO:0005654">
    <property type="term" value="C:nucleoplasm"/>
    <property type="evidence" value="ECO:0007669"/>
    <property type="project" value="TreeGrafter"/>
</dbReference>
<evidence type="ECO:0000256" key="2">
    <source>
        <dbReference type="SAM" id="MobiDB-lite"/>
    </source>
</evidence>
<dbReference type="Gene3D" id="1.25.40.20">
    <property type="entry name" value="Ankyrin repeat-containing domain"/>
    <property type="match status" value="1"/>
</dbReference>
<protein>
    <submittedName>
        <fullName evidence="5">LEM domain-containing protein</fullName>
    </submittedName>
</protein>
<feature type="compositionally biased region" description="Basic and acidic residues" evidence="2">
    <location>
        <begin position="231"/>
        <end position="245"/>
    </location>
</feature>
<dbReference type="Pfam" id="PF03020">
    <property type="entry name" value="LEM"/>
    <property type="match status" value="1"/>
</dbReference>
<dbReference type="OrthoDB" id="1601181at2759"/>
<reference evidence="5" key="1">
    <citation type="submission" date="2020-12" db="UniProtKB">
        <authorList>
            <consortium name="WormBaseParasite"/>
        </authorList>
    </citation>
    <scope>IDENTIFICATION</scope>
    <source>
        <strain evidence="5">MHco3</strain>
    </source>
</reference>
<feature type="domain" description="LEM" evidence="3">
    <location>
        <begin position="362"/>
        <end position="406"/>
    </location>
</feature>